<keyword evidence="1" id="KW-1185">Reference proteome</keyword>
<dbReference type="InterPro" id="IPR052709">
    <property type="entry name" value="Transposase-MT_Hybrid"/>
</dbReference>
<dbReference type="InterPro" id="IPR036397">
    <property type="entry name" value="RNaseH_sf"/>
</dbReference>
<dbReference type="PANTHER" id="PTHR46060">
    <property type="entry name" value="MARINER MOS1 TRANSPOSASE-LIKE PROTEIN"/>
    <property type="match status" value="1"/>
</dbReference>
<dbReference type="GO" id="GO:0003676">
    <property type="term" value="F:nucleic acid binding"/>
    <property type="evidence" value="ECO:0007669"/>
    <property type="project" value="InterPro"/>
</dbReference>
<dbReference type="AlphaFoldDB" id="A0A915D4W0"/>
<dbReference type="Proteomes" id="UP000887574">
    <property type="component" value="Unplaced"/>
</dbReference>
<dbReference type="Pfam" id="PF01359">
    <property type="entry name" value="Transposase_1"/>
    <property type="match status" value="1"/>
</dbReference>
<dbReference type="InterPro" id="IPR001888">
    <property type="entry name" value="Transposase_1"/>
</dbReference>
<dbReference type="Gene3D" id="3.30.420.10">
    <property type="entry name" value="Ribonuclease H-like superfamily/Ribonuclease H"/>
    <property type="match status" value="2"/>
</dbReference>
<sequence length="137" mass="15916">MVSVGRHHEKKNQGGQVFRRRAPNRVRASLHPRKLILCIWWGIQGVIHCKMLPRGETIDKGKVKFFCSTIILVHTVAFTRTAIQELRWKVLLHPPYSPDLALTDFHLFRSLQNLLSGETFECDDELEEFIQNLVNNI</sequence>
<accession>A0A915D4W0</accession>
<evidence type="ECO:0000313" key="1">
    <source>
        <dbReference type="Proteomes" id="UP000887574"/>
    </source>
</evidence>
<proteinExistence type="predicted"/>
<dbReference type="PANTHER" id="PTHR46060:SF1">
    <property type="entry name" value="MARINER MOS1 TRANSPOSASE-LIKE PROTEIN"/>
    <property type="match status" value="1"/>
</dbReference>
<protein>
    <submittedName>
        <fullName evidence="2">Histone-lysine N-methyltransferase SETMAR</fullName>
    </submittedName>
</protein>
<name>A0A915D4W0_9BILA</name>
<evidence type="ECO:0000313" key="2">
    <source>
        <dbReference type="WBParaSite" id="jg15926"/>
    </source>
</evidence>
<dbReference type="WBParaSite" id="jg15926">
    <property type="protein sequence ID" value="jg15926"/>
    <property type="gene ID" value="jg15926"/>
</dbReference>
<organism evidence="1 2">
    <name type="scientific">Ditylenchus dipsaci</name>
    <dbReference type="NCBI Taxonomy" id="166011"/>
    <lineage>
        <taxon>Eukaryota</taxon>
        <taxon>Metazoa</taxon>
        <taxon>Ecdysozoa</taxon>
        <taxon>Nematoda</taxon>
        <taxon>Chromadorea</taxon>
        <taxon>Rhabditida</taxon>
        <taxon>Tylenchina</taxon>
        <taxon>Tylenchomorpha</taxon>
        <taxon>Sphaerularioidea</taxon>
        <taxon>Anguinidae</taxon>
        <taxon>Anguininae</taxon>
        <taxon>Ditylenchus</taxon>
    </lineage>
</organism>
<reference evidence="2" key="1">
    <citation type="submission" date="2022-11" db="UniProtKB">
        <authorList>
            <consortium name="WormBaseParasite"/>
        </authorList>
    </citation>
    <scope>IDENTIFICATION</scope>
</reference>